<evidence type="ECO:0000313" key="3">
    <source>
        <dbReference type="EMBL" id="CAE8723670.1"/>
    </source>
</evidence>
<dbReference type="AlphaFoldDB" id="A0A813G819"/>
<sequence length="246" mass="27584">MSGQDLFLRILVQHEESDVFVVCRAHRQGSREAPPRGQEVGFYCHSSVLKRRCSVFADAAEFESLGAANQVQDCAVSSVSGAESRKRRRFELWSDDDIVFEVLRYIYCGAVYFHLGFRARFAQFLSVIDFLGIEDMAERQEGSPESISVAGRPNFVGRALPALSIFSEPGIKQWLRDLQTEDILLFLQDELISGTLDHGVGAVGFSILCSFLTKLIELRPQDLTVEVLGQNLYRRLANFGCHQSSP</sequence>
<evidence type="ECO:0008006" key="5">
    <source>
        <dbReference type="Google" id="ProtNLM"/>
    </source>
</evidence>
<feature type="non-terminal residue" evidence="1">
    <location>
        <position position="246"/>
    </location>
</feature>
<evidence type="ECO:0000313" key="2">
    <source>
        <dbReference type="EMBL" id="CAE8649211.1"/>
    </source>
</evidence>
<comment type="caution">
    <text evidence="1">The sequence shown here is derived from an EMBL/GenBank/DDBJ whole genome shotgun (WGS) entry which is preliminary data.</text>
</comment>
<dbReference type="Gene3D" id="3.30.710.10">
    <property type="entry name" value="Potassium Channel Kv1.1, Chain A"/>
    <property type="match status" value="1"/>
</dbReference>
<dbReference type="InterPro" id="IPR011333">
    <property type="entry name" value="SKP1/BTB/POZ_sf"/>
</dbReference>
<organism evidence="1 4">
    <name type="scientific">Polarella glacialis</name>
    <name type="common">Dinoflagellate</name>
    <dbReference type="NCBI Taxonomy" id="89957"/>
    <lineage>
        <taxon>Eukaryota</taxon>
        <taxon>Sar</taxon>
        <taxon>Alveolata</taxon>
        <taxon>Dinophyceae</taxon>
        <taxon>Suessiales</taxon>
        <taxon>Suessiaceae</taxon>
        <taxon>Polarella</taxon>
    </lineage>
</organism>
<proteinExistence type="predicted"/>
<keyword evidence="4" id="KW-1185">Reference proteome</keyword>
<protein>
    <recommendedName>
        <fullName evidence="5">BTB domain-containing protein</fullName>
    </recommendedName>
</protein>
<dbReference type="EMBL" id="CAJNNV010027675">
    <property type="protein sequence ID" value="CAE8621230.1"/>
    <property type="molecule type" value="Genomic_DNA"/>
</dbReference>
<evidence type="ECO:0000313" key="4">
    <source>
        <dbReference type="Proteomes" id="UP000654075"/>
    </source>
</evidence>
<dbReference type="EMBL" id="CAJNNW010007396">
    <property type="protein sequence ID" value="CAE8649211.1"/>
    <property type="molecule type" value="Genomic_DNA"/>
</dbReference>
<dbReference type="Proteomes" id="UP000654075">
    <property type="component" value="Unassembled WGS sequence"/>
</dbReference>
<dbReference type="EMBL" id="CAJNNW010034720">
    <property type="protein sequence ID" value="CAE8723670.1"/>
    <property type="molecule type" value="Genomic_DNA"/>
</dbReference>
<accession>A0A813G819</accession>
<evidence type="ECO:0000313" key="1">
    <source>
        <dbReference type="EMBL" id="CAE8621230.1"/>
    </source>
</evidence>
<dbReference type="Proteomes" id="UP000626109">
    <property type="component" value="Unassembled WGS sequence"/>
</dbReference>
<reference evidence="1" key="1">
    <citation type="submission" date="2021-02" db="EMBL/GenBank/DDBJ databases">
        <authorList>
            <person name="Dougan E. K."/>
            <person name="Rhodes N."/>
            <person name="Thang M."/>
            <person name="Chan C."/>
        </authorList>
    </citation>
    <scope>NUCLEOTIDE SEQUENCE</scope>
</reference>
<gene>
    <name evidence="1" type="ORF">PGLA1383_LOCUS38750</name>
    <name evidence="3" type="ORF">PGLA2088_LOCUS43287</name>
    <name evidence="2" type="ORF">PGLA2088_LOCUS7228</name>
</gene>
<name>A0A813G819_POLGL</name>